<dbReference type="Pfam" id="PF13426">
    <property type="entry name" value="PAS_9"/>
    <property type="match status" value="1"/>
</dbReference>
<sequence length="506" mass="56837">MIFPYMPILAVDVMGAFAMIIIAAMSLHKARLLREKVPDNMVYLYLMWICSGFTIFAVSRSFGHIVKQLLILSSNNDVWQIISPYSGTINTVSFMLVGLITLFFKQSWNINREILKSQRDLETTHIELVHLNQNLEHKVIERTEMLTTSEHKCRRIFEQSLDTILVTDSQWRIIEINPAGITMTGYTKEKMVRGKMHVKMLFADQNEWMGLQEHINAHEFILNEETLFARPNGETLLVMITCGVDYGAFGCQKTYHFIIKNINDKKMMEKQMAQAEKLAALGELSAGVAHEINNPLGIILGYTQLMLKNEPEGKSNNHDDLKIIEKHVHACRTVVSDLLTFSRKSSTDNGQVNINKVIDDVVKFLGNHPDLRMVDILLDHDPSNQLMVTGNEQELRQVMINLLINAGHAVEKRGVITITARANTKNQVLISVSDNGCGIDKKELSDIFNPFFTTKPVGEGTGLGLSVSYGIISNHGGDITVKSTPGTGTVFTVILPRTPEQKEADQ</sequence>
<dbReference type="GO" id="GO:0000155">
    <property type="term" value="F:phosphorelay sensor kinase activity"/>
    <property type="evidence" value="ECO:0007669"/>
    <property type="project" value="InterPro"/>
</dbReference>
<dbReference type="InterPro" id="IPR036097">
    <property type="entry name" value="HisK_dim/P_sf"/>
</dbReference>
<gene>
    <name evidence="12" type="primary">atoS1</name>
    <name evidence="12" type="ordered locus">HRM2_12080</name>
</gene>
<evidence type="ECO:0000256" key="3">
    <source>
        <dbReference type="ARBA" id="ARBA00022553"/>
    </source>
</evidence>
<dbReference type="PROSITE" id="PS50112">
    <property type="entry name" value="PAS"/>
    <property type="match status" value="1"/>
</dbReference>
<dbReference type="Pfam" id="PF00512">
    <property type="entry name" value="HisKA"/>
    <property type="match status" value="1"/>
</dbReference>
<dbReference type="SUPFAM" id="SSF55874">
    <property type="entry name" value="ATPase domain of HSP90 chaperone/DNA topoisomerase II/histidine kinase"/>
    <property type="match status" value="1"/>
</dbReference>
<comment type="catalytic activity">
    <reaction evidence="1">
        <text>ATP + protein L-histidine = ADP + protein N-phospho-L-histidine.</text>
        <dbReference type="EC" id="2.7.13.3"/>
    </reaction>
</comment>
<evidence type="ECO:0000256" key="7">
    <source>
        <dbReference type="ARBA" id="ARBA00022840"/>
    </source>
</evidence>
<reference evidence="12 13" key="1">
    <citation type="journal article" date="2009" name="Environ. Microbiol.">
        <title>Genome sequence of Desulfobacterium autotrophicum HRM2, a marine sulfate reducer oxidizing organic carbon completely to carbon dioxide.</title>
        <authorList>
            <person name="Strittmatter A.W."/>
            <person name="Liesegang H."/>
            <person name="Rabus R."/>
            <person name="Decker I."/>
            <person name="Amann J."/>
            <person name="Andres S."/>
            <person name="Henne A."/>
            <person name="Fricke W.F."/>
            <person name="Martinez-Arias R."/>
            <person name="Bartels D."/>
            <person name="Goesmann A."/>
            <person name="Krause L."/>
            <person name="Puehler A."/>
            <person name="Klenk H.P."/>
            <person name="Richter M."/>
            <person name="Schuler M."/>
            <person name="Gloeckner F.O."/>
            <person name="Meyerdierks A."/>
            <person name="Gottschalk G."/>
            <person name="Amann R."/>
        </authorList>
    </citation>
    <scope>NUCLEOTIDE SEQUENCE [LARGE SCALE GENOMIC DNA]</scope>
    <source>
        <strain evidence="13">ATCC 43914 / DSM 3382 / HRM2</strain>
    </source>
</reference>
<dbReference type="CDD" id="cd00130">
    <property type="entry name" value="PAS"/>
    <property type="match status" value="1"/>
</dbReference>
<evidence type="ECO:0000256" key="2">
    <source>
        <dbReference type="ARBA" id="ARBA00012438"/>
    </source>
</evidence>
<evidence type="ECO:0000256" key="8">
    <source>
        <dbReference type="ARBA" id="ARBA00023012"/>
    </source>
</evidence>
<dbReference type="PANTHER" id="PTHR43065:SF10">
    <property type="entry name" value="PEROXIDE STRESS-ACTIVATED HISTIDINE KINASE MAK3"/>
    <property type="match status" value="1"/>
</dbReference>
<dbReference type="eggNOG" id="COG4191">
    <property type="taxonomic scope" value="Bacteria"/>
</dbReference>
<keyword evidence="9" id="KW-0812">Transmembrane</keyword>
<dbReference type="CDD" id="cd00082">
    <property type="entry name" value="HisKA"/>
    <property type="match status" value="1"/>
</dbReference>
<dbReference type="PROSITE" id="PS50109">
    <property type="entry name" value="HIS_KIN"/>
    <property type="match status" value="1"/>
</dbReference>
<evidence type="ECO:0000313" key="12">
    <source>
        <dbReference type="EMBL" id="ACN14320.1"/>
    </source>
</evidence>
<dbReference type="RefSeq" id="WP_015903109.1">
    <property type="nucleotide sequence ID" value="NC_012108.1"/>
</dbReference>
<feature type="domain" description="PAS" evidence="11">
    <location>
        <begin position="149"/>
        <end position="192"/>
    </location>
</feature>
<dbReference type="OrthoDB" id="9805591at2"/>
<dbReference type="InterPro" id="IPR004358">
    <property type="entry name" value="Sig_transdc_His_kin-like_C"/>
</dbReference>
<evidence type="ECO:0000256" key="9">
    <source>
        <dbReference type="SAM" id="Phobius"/>
    </source>
</evidence>
<feature type="domain" description="Histidine kinase" evidence="10">
    <location>
        <begin position="287"/>
        <end position="499"/>
    </location>
</feature>
<accession>C0QM14</accession>
<dbReference type="Gene3D" id="3.30.565.10">
    <property type="entry name" value="Histidine kinase-like ATPase, C-terminal domain"/>
    <property type="match status" value="1"/>
</dbReference>
<dbReference type="SMART" id="SM00091">
    <property type="entry name" value="PAS"/>
    <property type="match status" value="1"/>
</dbReference>
<keyword evidence="7" id="KW-0067">ATP-binding</keyword>
<dbReference type="Gene3D" id="1.10.287.130">
    <property type="match status" value="1"/>
</dbReference>
<dbReference type="HOGENOM" id="CLU_000445_114_39_7"/>
<dbReference type="PRINTS" id="PR00344">
    <property type="entry name" value="BCTRLSENSOR"/>
</dbReference>
<feature type="transmembrane region" description="Helical" evidence="9">
    <location>
        <begin position="82"/>
        <end position="104"/>
    </location>
</feature>
<keyword evidence="4 12" id="KW-0808">Transferase</keyword>
<dbReference type="InterPro" id="IPR035965">
    <property type="entry name" value="PAS-like_dom_sf"/>
</dbReference>
<dbReference type="GO" id="GO:0005524">
    <property type="term" value="F:ATP binding"/>
    <property type="evidence" value="ECO:0007669"/>
    <property type="project" value="UniProtKB-KW"/>
</dbReference>
<keyword evidence="9" id="KW-1133">Transmembrane helix</keyword>
<evidence type="ECO:0000256" key="4">
    <source>
        <dbReference type="ARBA" id="ARBA00022679"/>
    </source>
</evidence>
<dbReference type="InterPro" id="IPR005467">
    <property type="entry name" value="His_kinase_dom"/>
</dbReference>
<protein>
    <recommendedName>
        <fullName evidence="2">histidine kinase</fullName>
        <ecNumber evidence="2">2.7.13.3</ecNumber>
    </recommendedName>
</protein>
<keyword evidence="9" id="KW-0472">Membrane</keyword>
<name>C0QM14_DESAH</name>
<dbReference type="InterPro" id="IPR003661">
    <property type="entry name" value="HisK_dim/P_dom"/>
</dbReference>
<dbReference type="InterPro" id="IPR003594">
    <property type="entry name" value="HATPase_dom"/>
</dbReference>
<dbReference type="SUPFAM" id="SSF55785">
    <property type="entry name" value="PYP-like sensor domain (PAS domain)"/>
    <property type="match status" value="1"/>
</dbReference>
<dbReference type="InterPro" id="IPR036890">
    <property type="entry name" value="HATPase_C_sf"/>
</dbReference>
<evidence type="ECO:0000256" key="5">
    <source>
        <dbReference type="ARBA" id="ARBA00022741"/>
    </source>
</evidence>
<dbReference type="PANTHER" id="PTHR43065">
    <property type="entry name" value="SENSOR HISTIDINE KINASE"/>
    <property type="match status" value="1"/>
</dbReference>
<evidence type="ECO:0000259" key="10">
    <source>
        <dbReference type="PROSITE" id="PS50109"/>
    </source>
</evidence>
<dbReference type="EMBL" id="CP001087">
    <property type="protein sequence ID" value="ACN14320.1"/>
    <property type="molecule type" value="Genomic_DNA"/>
</dbReference>
<dbReference type="InterPro" id="IPR000014">
    <property type="entry name" value="PAS"/>
</dbReference>
<keyword evidence="3" id="KW-0597">Phosphoprotein</keyword>
<dbReference type="Pfam" id="PF02518">
    <property type="entry name" value="HATPase_c"/>
    <property type="match status" value="1"/>
</dbReference>
<keyword evidence="13" id="KW-1185">Reference proteome</keyword>
<dbReference type="NCBIfam" id="TIGR00229">
    <property type="entry name" value="sensory_box"/>
    <property type="match status" value="1"/>
</dbReference>
<dbReference type="SUPFAM" id="SSF47384">
    <property type="entry name" value="Homodimeric domain of signal transducing histidine kinase"/>
    <property type="match status" value="1"/>
</dbReference>
<dbReference type="SMART" id="SM00388">
    <property type="entry name" value="HisKA"/>
    <property type="match status" value="1"/>
</dbReference>
<evidence type="ECO:0000256" key="6">
    <source>
        <dbReference type="ARBA" id="ARBA00022777"/>
    </source>
</evidence>
<dbReference type="SMART" id="SM00387">
    <property type="entry name" value="HATPase_c"/>
    <property type="match status" value="1"/>
</dbReference>
<dbReference type="KEGG" id="dat:HRM2_12080"/>
<dbReference type="EC" id="2.7.13.3" evidence="2"/>
<keyword evidence="5" id="KW-0547">Nucleotide-binding</keyword>
<feature type="transmembrane region" description="Helical" evidence="9">
    <location>
        <begin position="6"/>
        <end position="30"/>
    </location>
</feature>
<dbReference type="Gene3D" id="3.30.450.20">
    <property type="entry name" value="PAS domain"/>
    <property type="match status" value="1"/>
</dbReference>
<evidence type="ECO:0000259" key="11">
    <source>
        <dbReference type="PROSITE" id="PS50112"/>
    </source>
</evidence>
<proteinExistence type="predicted"/>
<dbReference type="AlphaFoldDB" id="C0QM14"/>
<keyword evidence="6" id="KW-0418">Kinase</keyword>
<evidence type="ECO:0000256" key="1">
    <source>
        <dbReference type="ARBA" id="ARBA00000085"/>
    </source>
</evidence>
<dbReference type="STRING" id="177437.HRM2_12080"/>
<feature type="transmembrane region" description="Helical" evidence="9">
    <location>
        <begin position="42"/>
        <end position="62"/>
    </location>
</feature>
<dbReference type="Proteomes" id="UP000000442">
    <property type="component" value="Chromosome"/>
</dbReference>
<keyword evidence="8" id="KW-0902">Two-component regulatory system</keyword>
<evidence type="ECO:0000313" key="13">
    <source>
        <dbReference type="Proteomes" id="UP000000442"/>
    </source>
</evidence>
<organism evidence="12 13">
    <name type="scientific">Desulforapulum autotrophicum (strain ATCC 43914 / DSM 3382 / VKM B-1955 / HRM2)</name>
    <name type="common">Desulfobacterium autotrophicum</name>
    <dbReference type="NCBI Taxonomy" id="177437"/>
    <lineage>
        <taxon>Bacteria</taxon>
        <taxon>Pseudomonadati</taxon>
        <taxon>Thermodesulfobacteriota</taxon>
        <taxon>Desulfobacteria</taxon>
        <taxon>Desulfobacterales</taxon>
        <taxon>Desulfobacteraceae</taxon>
        <taxon>Desulforapulum</taxon>
    </lineage>
</organism>